<dbReference type="OrthoDB" id="1046782at2759"/>
<keyword evidence="3" id="KW-1185">Reference proteome</keyword>
<dbReference type="PANTHER" id="PTHR13593:SF113">
    <property type="entry name" value="SI:DKEY-266F7.9"/>
    <property type="match status" value="1"/>
</dbReference>
<dbReference type="Proteomes" id="UP000469558">
    <property type="component" value="Unassembled WGS sequence"/>
</dbReference>
<evidence type="ECO:0000259" key="1">
    <source>
        <dbReference type="SMART" id="SM00148"/>
    </source>
</evidence>
<organism evidence="2 3">
    <name type="scientific">Lachnellula suecica</name>
    <dbReference type="NCBI Taxonomy" id="602035"/>
    <lineage>
        <taxon>Eukaryota</taxon>
        <taxon>Fungi</taxon>
        <taxon>Dikarya</taxon>
        <taxon>Ascomycota</taxon>
        <taxon>Pezizomycotina</taxon>
        <taxon>Leotiomycetes</taxon>
        <taxon>Helotiales</taxon>
        <taxon>Lachnaceae</taxon>
        <taxon>Lachnellula</taxon>
    </lineage>
</organism>
<dbReference type="SUPFAM" id="SSF51695">
    <property type="entry name" value="PLC-like phosphodiesterases"/>
    <property type="match status" value="1"/>
</dbReference>
<dbReference type="PROSITE" id="PS50007">
    <property type="entry name" value="PIPLC_X_DOMAIN"/>
    <property type="match status" value="1"/>
</dbReference>
<evidence type="ECO:0000313" key="3">
    <source>
        <dbReference type="Proteomes" id="UP000469558"/>
    </source>
</evidence>
<dbReference type="GO" id="GO:0008081">
    <property type="term" value="F:phosphoric diester hydrolase activity"/>
    <property type="evidence" value="ECO:0007669"/>
    <property type="project" value="InterPro"/>
</dbReference>
<comment type="caution">
    <text evidence="2">The sequence shown here is derived from an EMBL/GenBank/DDBJ whole genome shotgun (WGS) entry which is preliminary data.</text>
</comment>
<dbReference type="InterPro" id="IPR000909">
    <property type="entry name" value="PLipase_C_PInositol-sp_X_dom"/>
</dbReference>
<dbReference type="InterPro" id="IPR051057">
    <property type="entry name" value="PI-PLC_domain"/>
</dbReference>
<feature type="domain" description="Phosphatidylinositol-specific phospholipase C X" evidence="1">
    <location>
        <begin position="155"/>
        <end position="306"/>
    </location>
</feature>
<protein>
    <submittedName>
        <fullName evidence="2">1-phosphatidylinositol phosphodiesterase</fullName>
    </submittedName>
</protein>
<name>A0A8T9BYC0_9HELO</name>
<sequence>MAAPPLTVRNVTANPLELKLIERFEAAQTSPNHGGAIAGITRTFSGLMSNITSPSAPQLAAKSESFTNQDVSVSIGPFESKTTDIQRSAKEVLRLTFEVEGQRYRIDTPSPSQRSTVLTPLSPNPLYEFTGVYLPNSSHLALYNSANLESWMSKHCNKTPLSALSIPGTHNSPTHHTALPSVRCQAVGVKEQLNNGVRFLDIRVQPESPDDPSKDGLILVHSAFPISLTGSKYFRHLIDIVFAFLDTNPTETIIISLKREGVGKATDQQLSKILRTHYVNDENRWFTKNRIPTLGETRSKVVLLRRFCLDDSLKGEHNGTGWAIDGESWPDNCADGTCSSGEIRVQDFYEVAESENIEKKITFSTDHLEKAAEGVCPLPGDGDGAAAEAAKQPFFINFLSASNFWRANCWPDRIAAKVNP</sequence>
<dbReference type="EMBL" id="QGMK01001266">
    <property type="protein sequence ID" value="TVY71333.1"/>
    <property type="molecule type" value="Genomic_DNA"/>
</dbReference>
<gene>
    <name evidence="2" type="primary">plc</name>
    <name evidence="2" type="ORF">LSUE1_G006610</name>
</gene>
<accession>A0A8T9BYC0</accession>
<dbReference type="SMART" id="SM00148">
    <property type="entry name" value="PLCXc"/>
    <property type="match status" value="1"/>
</dbReference>
<dbReference type="CDD" id="cd08586">
    <property type="entry name" value="PI-PLCc_BcPLC_like"/>
    <property type="match status" value="1"/>
</dbReference>
<dbReference type="AlphaFoldDB" id="A0A8T9BYC0"/>
<dbReference type="GO" id="GO:0006629">
    <property type="term" value="P:lipid metabolic process"/>
    <property type="evidence" value="ECO:0007669"/>
    <property type="project" value="InterPro"/>
</dbReference>
<dbReference type="Gene3D" id="3.20.20.190">
    <property type="entry name" value="Phosphatidylinositol (PI) phosphodiesterase"/>
    <property type="match status" value="1"/>
</dbReference>
<dbReference type="PANTHER" id="PTHR13593">
    <property type="match status" value="1"/>
</dbReference>
<proteinExistence type="predicted"/>
<dbReference type="Pfam" id="PF00388">
    <property type="entry name" value="PI-PLC-X"/>
    <property type="match status" value="1"/>
</dbReference>
<feature type="non-terminal residue" evidence="2">
    <location>
        <position position="420"/>
    </location>
</feature>
<dbReference type="InterPro" id="IPR017946">
    <property type="entry name" value="PLC-like_Pdiesterase_TIM-brl"/>
</dbReference>
<evidence type="ECO:0000313" key="2">
    <source>
        <dbReference type="EMBL" id="TVY71333.1"/>
    </source>
</evidence>
<reference evidence="2 3" key="1">
    <citation type="submission" date="2018-05" db="EMBL/GenBank/DDBJ databases">
        <title>Genome sequencing and assembly of the regulated plant pathogen Lachnellula willkommii and related sister species for the development of diagnostic species identification markers.</title>
        <authorList>
            <person name="Giroux E."/>
            <person name="Bilodeau G."/>
        </authorList>
    </citation>
    <scope>NUCLEOTIDE SEQUENCE [LARGE SCALE GENOMIC DNA]</scope>
    <source>
        <strain evidence="2 3">CBS 268.59</strain>
    </source>
</reference>